<dbReference type="InterPro" id="IPR042558">
    <property type="entry name" value="Gln-tRNA-synth_Ib_RNA-bd_N_1"/>
</dbReference>
<keyword evidence="16" id="KW-1185">Reference proteome</keyword>
<comment type="catalytic activity">
    <reaction evidence="7">
        <text>tRNA(Gln) + L-glutamine + ATP = L-glutaminyl-tRNA(Gln) + AMP + diphosphate</text>
        <dbReference type="Rhea" id="RHEA:20121"/>
        <dbReference type="Rhea" id="RHEA-COMP:9662"/>
        <dbReference type="Rhea" id="RHEA-COMP:9681"/>
        <dbReference type="ChEBI" id="CHEBI:30616"/>
        <dbReference type="ChEBI" id="CHEBI:33019"/>
        <dbReference type="ChEBI" id="CHEBI:58359"/>
        <dbReference type="ChEBI" id="CHEBI:78442"/>
        <dbReference type="ChEBI" id="CHEBI:78521"/>
        <dbReference type="ChEBI" id="CHEBI:456215"/>
        <dbReference type="EC" id="6.1.1.18"/>
    </reaction>
</comment>
<dbReference type="FunFam" id="1.10.8.1290:FF:000002">
    <property type="entry name" value="Glutamine--tRNA ligase cytoplasmic"/>
    <property type="match status" value="1"/>
</dbReference>
<dbReference type="PANTHER" id="PTHR43097">
    <property type="entry name" value="GLUTAMINE-TRNA LIGASE"/>
    <property type="match status" value="1"/>
</dbReference>
<dbReference type="FunFam" id="1.10.10.2420:FF:000001">
    <property type="entry name" value="Glutamine--tRNA ligase cytoplasmic"/>
    <property type="match status" value="1"/>
</dbReference>
<feature type="compositionally biased region" description="Basic and acidic residues" evidence="9">
    <location>
        <begin position="201"/>
        <end position="223"/>
    </location>
</feature>
<dbReference type="NCBIfam" id="TIGR00440">
    <property type="entry name" value="glnS"/>
    <property type="match status" value="1"/>
</dbReference>
<dbReference type="PANTHER" id="PTHR43097:SF4">
    <property type="entry name" value="GLUTAMINE--TRNA LIGASE"/>
    <property type="match status" value="1"/>
</dbReference>
<dbReference type="OrthoDB" id="10250478at2759"/>
<dbReference type="InterPro" id="IPR020056">
    <property type="entry name" value="Rbsml_bL25/Gln-tRNA_synth_N"/>
</dbReference>
<feature type="domain" description="Glutamyl/glutaminyl-tRNA synthetase class Ib anti-codon binding" evidence="11">
    <location>
        <begin position="566"/>
        <end position="665"/>
    </location>
</feature>
<evidence type="ECO:0000259" key="10">
    <source>
        <dbReference type="Pfam" id="PF00749"/>
    </source>
</evidence>
<dbReference type="Gene3D" id="1.10.10.2420">
    <property type="match status" value="1"/>
</dbReference>
<dbReference type="InterPro" id="IPR007639">
    <property type="entry name" value="Gln-tRNA-synth_Ib_RNA-bd_N"/>
</dbReference>
<dbReference type="STRING" id="478820.A0A196SKR2"/>
<dbReference type="InterPro" id="IPR020059">
    <property type="entry name" value="Glu/Gln-tRNA-synth_Ib_codon-bd"/>
</dbReference>
<dbReference type="FunFam" id="3.90.800.10:FF:000001">
    <property type="entry name" value="Glutamine--tRNA ligase"/>
    <property type="match status" value="1"/>
</dbReference>
<dbReference type="EMBL" id="LXWW01000060">
    <property type="protein sequence ID" value="OAO16782.1"/>
    <property type="molecule type" value="Genomic_DNA"/>
</dbReference>
<feature type="domain" description="Glutaminyl-tRNA synthetase class Ib non-specific RNA-binding" evidence="13">
    <location>
        <begin position="4"/>
        <end position="162"/>
    </location>
</feature>
<dbReference type="FunFam" id="1.10.1160.10:FF:000001">
    <property type="entry name" value="Glutamine--tRNA ligase"/>
    <property type="match status" value="1"/>
</dbReference>
<comment type="caution">
    <text evidence="15">The sequence shown here is derived from an EMBL/GenBank/DDBJ whole genome shotgun (WGS) entry which is preliminary data.</text>
</comment>
<keyword evidence="3 8" id="KW-0547">Nucleotide-binding</keyword>
<dbReference type="InterPro" id="IPR020058">
    <property type="entry name" value="Glu/Gln-tRNA-synth_Ib_cat-dom"/>
</dbReference>
<feature type="domain" description="Glutamyl/glutaminyl-tRNA synthetase class Ib catalytic" evidence="10">
    <location>
        <begin position="242"/>
        <end position="563"/>
    </location>
</feature>
<evidence type="ECO:0000256" key="2">
    <source>
        <dbReference type="ARBA" id="ARBA00022598"/>
    </source>
</evidence>
<evidence type="ECO:0000256" key="4">
    <source>
        <dbReference type="ARBA" id="ARBA00022840"/>
    </source>
</evidence>
<feature type="domain" description="Glutaminyl-tRNA synthetase class Ib non-specific RNA-binding" evidence="12">
    <location>
        <begin position="166"/>
        <end position="220"/>
    </location>
</feature>
<evidence type="ECO:0000259" key="13">
    <source>
        <dbReference type="Pfam" id="PF04558"/>
    </source>
</evidence>
<dbReference type="InterPro" id="IPR011035">
    <property type="entry name" value="Ribosomal_bL25/Gln-tRNA_synth"/>
</dbReference>
<keyword evidence="5 8" id="KW-0648">Protein biosynthesis</keyword>
<dbReference type="InterPro" id="IPR050132">
    <property type="entry name" value="Gln/Glu-tRNA_Ligase"/>
</dbReference>
<evidence type="ECO:0000259" key="11">
    <source>
        <dbReference type="Pfam" id="PF03950"/>
    </source>
</evidence>
<dbReference type="GO" id="GO:0006425">
    <property type="term" value="P:glutaminyl-tRNA aminoacylation"/>
    <property type="evidence" value="ECO:0007669"/>
    <property type="project" value="InterPro"/>
</dbReference>
<dbReference type="Gene3D" id="3.40.50.620">
    <property type="entry name" value="HUPs"/>
    <property type="match status" value="1"/>
</dbReference>
<gene>
    <name evidence="15" type="ORF">AV274_1480</name>
</gene>
<comment type="similarity">
    <text evidence="8">Belongs to the class-I aminoacyl-tRNA synthetase family.</text>
</comment>
<dbReference type="GO" id="GO:0005524">
    <property type="term" value="F:ATP binding"/>
    <property type="evidence" value="ECO:0007669"/>
    <property type="project" value="UniProtKB-KW"/>
</dbReference>
<evidence type="ECO:0000256" key="3">
    <source>
        <dbReference type="ARBA" id="ARBA00022741"/>
    </source>
</evidence>
<proteinExistence type="inferred from homology"/>
<evidence type="ECO:0000313" key="16">
    <source>
        <dbReference type="Proteomes" id="UP000078348"/>
    </source>
</evidence>
<name>A0A196SKR2_BLAHN</name>
<evidence type="ECO:0000256" key="5">
    <source>
        <dbReference type="ARBA" id="ARBA00022917"/>
    </source>
</evidence>
<dbReference type="SUPFAM" id="SSF50715">
    <property type="entry name" value="Ribosomal protein L25-like"/>
    <property type="match status" value="1"/>
</dbReference>
<dbReference type="InterPro" id="IPR001412">
    <property type="entry name" value="aa-tRNA-synth_I_CS"/>
</dbReference>
<evidence type="ECO:0000259" key="14">
    <source>
        <dbReference type="Pfam" id="PF20974"/>
    </source>
</evidence>
<dbReference type="InterPro" id="IPR042559">
    <property type="entry name" value="Gln-tRNA-synth_Ib_RNA-bd_N_2"/>
</dbReference>
<dbReference type="Pfam" id="PF04558">
    <property type="entry name" value="tRNA_synt_1c_R1"/>
    <property type="match status" value="1"/>
</dbReference>
<reference evidence="15 16" key="1">
    <citation type="submission" date="2016-05" db="EMBL/GenBank/DDBJ databases">
        <title>Nuclear genome of Blastocystis sp. subtype 1 NandII.</title>
        <authorList>
            <person name="Gentekaki E."/>
            <person name="Curtis B."/>
            <person name="Stairs C."/>
            <person name="Eme L."/>
            <person name="Herman E."/>
            <person name="Klimes V."/>
            <person name="Arias M.C."/>
            <person name="Elias M."/>
            <person name="Hilliou F."/>
            <person name="Klute M."/>
            <person name="Malik S.-B."/>
            <person name="Pightling A."/>
            <person name="Rachubinski R."/>
            <person name="Salas D."/>
            <person name="Schlacht A."/>
            <person name="Suga H."/>
            <person name="Archibald J."/>
            <person name="Ball S.G."/>
            <person name="Clark G."/>
            <person name="Dacks J."/>
            <person name="Van Der Giezen M."/>
            <person name="Tsaousis A."/>
            <person name="Roger A."/>
        </authorList>
    </citation>
    <scope>NUCLEOTIDE SEQUENCE [LARGE SCALE GENOMIC DNA]</scope>
    <source>
        <strain evidence="16">ATCC 50177 / NandII</strain>
    </source>
</reference>
<dbReference type="InterPro" id="IPR004514">
    <property type="entry name" value="Gln-tRNA-synth"/>
</dbReference>
<feature type="region of interest" description="Disordered" evidence="9">
    <location>
        <begin position="185"/>
        <end position="223"/>
    </location>
</feature>
<dbReference type="Pfam" id="PF04557">
    <property type="entry name" value="tRNA_synt_1c_R2"/>
    <property type="match status" value="1"/>
</dbReference>
<dbReference type="GO" id="GO:0005829">
    <property type="term" value="C:cytosol"/>
    <property type="evidence" value="ECO:0007669"/>
    <property type="project" value="TreeGrafter"/>
</dbReference>
<dbReference type="FunFam" id="3.40.50.620:FF:000037">
    <property type="entry name" value="Glutamine--tRNA ligase cytoplasmic"/>
    <property type="match status" value="1"/>
</dbReference>
<dbReference type="GO" id="GO:0004819">
    <property type="term" value="F:glutamine-tRNA ligase activity"/>
    <property type="evidence" value="ECO:0007669"/>
    <property type="project" value="UniProtKB-EC"/>
</dbReference>
<dbReference type="SUPFAM" id="SSF52374">
    <property type="entry name" value="Nucleotidylyl transferase"/>
    <property type="match status" value="1"/>
</dbReference>
<dbReference type="Proteomes" id="UP000078348">
    <property type="component" value="Unassembled WGS sequence"/>
</dbReference>
<keyword evidence="4 8" id="KW-0067">ATP-binding</keyword>
<dbReference type="Gene3D" id="2.40.240.10">
    <property type="entry name" value="Ribosomal Protein L25, Chain P"/>
    <property type="match status" value="2"/>
</dbReference>
<feature type="domain" description="tRNA synthetases class I (E and Q) anti-codon binding" evidence="14">
    <location>
        <begin position="685"/>
        <end position="761"/>
    </location>
</feature>
<dbReference type="Gene3D" id="1.10.8.1290">
    <property type="entry name" value="Glutaminyl-tRNA synthetase, non-specific RNA binding region part 1, domain 1"/>
    <property type="match status" value="1"/>
</dbReference>
<dbReference type="InterPro" id="IPR014729">
    <property type="entry name" value="Rossmann-like_a/b/a_fold"/>
</dbReference>
<dbReference type="Pfam" id="PF00749">
    <property type="entry name" value="tRNA-synt_1c"/>
    <property type="match status" value="1"/>
</dbReference>
<evidence type="ECO:0000256" key="9">
    <source>
        <dbReference type="SAM" id="MobiDB-lite"/>
    </source>
</evidence>
<dbReference type="InterPro" id="IPR049437">
    <property type="entry name" value="tRNA-synt_1c_C2"/>
</dbReference>
<keyword evidence="6 8" id="KW-0030">Aminoacyl-tRNA synthetase</keyword>
<accession>A0A196SKR2</accession>
<evidence type="ECO:0000259" key="12">
    <source>
        <dbReference type="Pfam" id="PF04557"/>
    </source>
</evidence>
<dbReference type="PROSITE" id="PS00178">
    <property type="entry name" value="AA_TRNA_LIGASE_I"/>
    <property type="match status" value="1"/>
</dbReference>
<evidence type="ECO:0000256" key="1">
    <source>
        <dbReference type="ARBA" id="ARBA00012836"/>
    </source>
</evidence>
<dbReference type="Pfam" id="PF20974">
    <property type="entry name" value="tRNA-synt_1c_C2"/>
    <property type="match status" value="1"/>
</dbReference>
<evidence type="ECO:0000313" key="15">
    <source>
        <dbReference type="EMBL" id="OAO16782.1"/>
    </source>
</evidence>
<keyword evidence="2 8" id="KW-0436">Ligase</keyword>
<dbReference type="InterPro" id="IPR007638">
    <property type="entry name" value="Gln-tRNA-synth_Ib_RNA-bd_2"/>
</dbReference>
<organism evidence="15 16">
    <name type="scientific">Blastocystis sp. subtype 1 (strain ATCC 50177 / NandII)</name>
    <dbReference type="NCBI Taxonomy" id="478820"/>
    <lineage>
        <taxon>Eukaryota</taxon>
        <taxon>Sar</taxon>
        <taxon>Stramenopiles</taxon>
        <taxon>Bigyra</taxon>
        <taxon>Opalozoa</taxon>
        <taxon>Opalinata</taxon>
        <taxon>Blastocystidae</taxon>
        <taxon>Blastocystis</taxon>
    </lineage>
</organism>
<sequence length="779" mass="88391">MEDYSSAFQAIGLDAKTVDNLLKSKKKAAELMDVIKEAGVTNGCDRAMGNLLYNVSTMVPTSARAYRPAVLKLVVEGKIKSNLQITEAVSYLKKLPANAVLDQAALETACGAGIEVTEEEIKDAVNALIEKNKEALMTQRYCFPISQLMYAMKEGRMKWADGKKMREIFDAAILALLGPKTAADTEAMESGKKKGKKDAKKKVETVEPEVEKEKEGFEGRDLETSKNSAELIAQHLKATGGKIRCRFPPEPNGYLHIGHAKSMYLNFKGAFERVGKEGETVLRFDDTNPEAEKLEFIDNIKEDVTWLGWKPCQVNFGSDNFDKLYEFAVQLIKMGKAYVDHQTPEEIKRSREIAQECSREGGRKDLNPESPWRNRSVEENLRLFEDMRKGKFAEGEATLRMKIDMRSPNPCMWDPVAYRIKYINHPHVGDKWCIYPSYDFQHCLVDSLENIDYSLCTLEFEVRRESYYWLVDQLNVWRAYVWEFGRLNITNTVMSKRKLKTLVADGAVRGWDDPRMPTIKGLRRRGFTPEGINAFCAAISASRTTETTIDWARLEHFARLALDPVAPRAFAVLDPVKVVLTNRPAHFLEALHAPLFPKDPAKGARELPYQRVLFVDRRDVKAEDEPKFLGLAPGRIVSLRYADVVHCDEVVCDEKGEVREVRCTVLGEEEKRAALAHKDRKLGSIHWLAGAKVGEEPRRGEVRLYDHLFTTKNPAAEKDWKKSLNPTSEVVVPNAMLEASLLGRKAEDHVQFERLGYFCVDKDSREDHIVYNRTCALHS</sequence>
<dbReference type="Pfam" id="PF03950">
    <property type="entry name" value="tRNA-synt_1c_C"/>
    <property type="match status" value="1"/>
</dbReference>
<dbReference type="EC" id="6.1.1.18" evidence="1"/>
<protein>
    <recommendedName>
        <fullName evidence="1">glutamine--tRNA ligase</fullName>
        <ecNumber evidence="1">6.1.1.18</ecNumber>
    </recommendedName>
</protein>
<evidence type="ECO:0000256" key="8">
    <source>
        <dbReference type="RuleBase" id="RU363037"/>
    </source>
</evidence>
<evidence type="ECO:0000256" key="7">
    <source>
        <dbReference type="ARBA" id="ARBA00048270"/>
    </source>
</evidence>
<dbReference type="AlphaFoldDB" id="A0A196SKR2"/>
<evidence type="ECO:0000256" key="6">
    <source>
        <dbReference type="ARBA" id="ARBA00023146"/>
    </source>
</evidence>